<proteinExistence type="inferred from homology"/>
<evidence type="ECO:0000256" key="5">
    <source>
        <dbReference type="ARBA" id="ARBA00022741"/>
    </source>
</evidence>
<dbReference type="SUPFAM" id="SSF52540">
    <property type="entry name" value="P-loop containing nucleoside triphosphate hydrolases"/>
    <property type="match status" value="1"/>
</dbReference>
<keyword evidence="4 9" id="KW-0808">Transferase</keyword>
<dbReference type="GO" id="GO:0046316">
    <property type="term" value="F:gluconokinase activity"/>
    <property type="evidence" value="ECO:0007669"/>
    <property type="project" value="UniProtKB-EC"/>
</dbReference>
<dbReference type="PANTHER" id="PTHR43442">
    <property type="entry name" value="GLUCONOKINASE-RELATED"/>
    <property type="match status" value="1"/>
</dbReference>
<dbReference type="Gene3D" id="3.40.50.300">
    <property type="entry name" value="P-loop containing nucleotide triphosphate hydrolases"/>
    <property type="match status" value="1"/>
</dbReference>
<dbReference type="NCBIfam" id="TIGR01313">
    <property type="entry name" value="therm_gnt_kin"/>
    <property type="match status" value="1"/>
</dbReference>
<dbReference type="InterPro" id="IPR027417">
    <property type="entry name" value="P-loop_NTPase"/>
</dbReference>
<comment type="similarity">
    <text evidence="2 9">Belongs to the gluconokinase GntK/GntV family.</text>
</comment>
<evidence type="ECO:0000256" key="8">
    <source>
        <dbReference type="ARBA" id="ARBA00048090"/>
    </source>
</evidence>
<evidence type="ECO:0000313" key="10">
    <source>
        <dbReference type="EMBL" id="WGW11319.1"/>
    </source>
</evidence>
<evidence type="ECO:0000256" key="1">
    <source>
        <dbReference type="ARBA" id="ARBA00004761"/>
    </source>
</evidence>
<keyword evidence="7 9" id="KW-0067">ATP-binding</keyword>
<dbReference type="InterPro" id="IPR006001">
    <property type="entry name" value="Therm_gnt_kin"/>
</dbReference>
<dbReference type="EMBL" id="CP090958">
    <property type="protein sequence ID" value="WGW11319.1"/>
    <property type="molecule type" value="Genomic_DNA"/>
</dbReference>
<reference evidence="10 11" key="1">
    <citation type="submission" date="2023-05" db="EMBL/GenBank/DDBJ databases">
        <title>Lithophilousrod everest ZFBP1038 complete genpme.</title>
        <authorList>
            <person name="Tian M."/>
        </authorList>
    </citation>
    <scope>NUCLEOTIDE SEQUENCE [LARGE SCALE GENOMIC DNA]</scope>
    <source>
        <strain evidence="10 11">ZFBP1038</strain>
    </source>
</reference>
<evidence type="ECO:0000256" key="7">
    <source>
        <dbReference type="ARBA" id="ARBA00022840"/>
    </source>
</evidence>
<evidence type="ECO:0000313" key="11">
    <source>
        <dbReference type="Proteomes" id="UP001209083"/>
    </source>
</evidence>
<keyword evidence="11" id="KW-1185">Reference proteome</keyword>
<keyword evidence="5 9" id="KW-0547">Nucleotide-binding</keyword>
<comment type="pathway">
    <text evidence="1">Carbohydrate acid metabolism.</text>
</comment>
<comment type="catalytic activity">
    <reaction evidence="8 9">
        <text>D-gluconate + ATP = 6-phospho-D-gluconate + ADP + H(+)</text>
        <dbReference type="Rhea" id="RHEA:19433"/>
        <dbReference type="ChEBI" id="CHEBI:15378"/>
        <dbReference type="ChEBI" id="CHEBI:18391"/>
        <dbReference type="ChEBI" id="CHEBI:30616"/>
        <dbReference type="ChEBI" id="CHEBI:58759"/>
        <dbReference type="ChEBI" id="CHEBI:456216"/>
        <dbReference type="EC" id="2.7.1.12"/>
    </reaction>
</comment>
<organism evidence="10 11">
    <name type="scientific">Saxibacter everestensis</name>
    <dbReference type="NCBI Taxonomy" id="2909229"/>
    <lineage>
        <taxon>Bacteria</taxon>
        <taxon>Bacillati</taxon>
        <taxon>Actinomycetota</taxon>
        <taxon>Actinomycetes</taxon>
        <taxon>Micrococcales</taxon>
        <taxon>Brevibacteriaceae</taxon>
        <taxon>Saxibacter</taxon>
    </lineage>
</organism>
<sequence length="175" mass="19389">MTAVIVMGVSGTGKTTIAEALSEELDWAFAEADEFHSQANIAKMASSTPLVDHDRWPWLGLIAAFLSQCETDGDNVIVTCSALKRAYRDVLRRSQTRVLFVHLDASFDVIAERVANRKGHYMPLKLLDSQFEILQPLEPDEEGVVIDSAQSPEEIVRQAAAWVRDRCQDEQSGVG</sequence>
<dbReference type="RefSeq" id="WP_349638106.1">
    <property type="nucleotide sequence ID" value="NZ_CP090958.1"/>
</dbReference>
<dbReference type="Pfam" id="PF13671">
    <property type="entry name" value="AAA_33"/>
    <property type="match status" value="1"/>
</dbReference>
<evidence type="ECO:0000256" key="3">
    <source>
        <dbReference type="ARBA" id="ARBA00012054"/>
    </source>
</evidence>
<gene>
    <name evidence="10" type="ORF">LWF01_14670</name>
</gene>
<accession>A0ABY8QSN1</accession>
<evidence type="ECO:0000256" key="9">
    <source>
        <dbReference type="RuleBase" id="RU363066"/>
    </source>
</evidence>
<dbReference type="EC" id="2.7.1.12" evidence="3 9"/>
<dbReference type="PANTHER" id="PTHR43442:SF3">
    <property type="entry name" value="GLUCONOKINASE-RELATED"/>
    <property type="match status" value="1"/>
</dbReference>
<name>A0ABY8QSN1_9MICO</name>
<protein>
    <recommendedName>
        <fullName evidence="3 9">Gluconokinase</fullName>
        <ecNumber evidence="3 9">2.7.1.12</ecNumber>
    </recommendedName>
</protein>
<evidence type="ECO:0000256" key="2">
    <source>
        <dbReference type="ARBA" id="ARBA00008420"/>
    </source>
</evidence>
<keyword evidence="6 9" id="KW-0418">Kinase</keyword>
<dbReference type="Proteomes" id="UP001209083">
    <property type="component" value="Chromosome"/>
</dbReference>
<evidence type="ECO:0000256" key="4">
    <source>
        <dbReference type="ARBA" id="ARBA00022679"/>
    </source>
</evidence>
<dbReference type="CDD" id="cd02021">
    <property type="entry name" value="GntK"/>
    <property type="match status" value="1"/>
</dbReference>
<evidence type="ECO:0000256" key="6">
    <source>
        <dbReference type="ARBA" id="ARBA00022777"/>
    </source>
</evidence>